<dbReference type="PANTHER" id="PTHR23345:SF15">
    <property type="entry name" value="VITELLOGENIN 1-RELATED"/>
    <property type="match status" value="1"/>
</dbReference>
<evidence type="ECO:0000313" key="9">
    <source>
        <dbReference type="EMBL" id="KAJ8306210.1"/>
    </source>
</evidence>
<dbReference type="PANTHER" id="PTHR23345">
    <property type="entry name" value="VITELLOGENIN-RELATED"/>
    <property type="match status" value="1"/>
</dbReference>
<dbReference type="InterPro" id="IPR015816">
    <property type="entry name" value="Vitellinogen_b-sht_N"/>
</dbReference>
<feature type="region of interest" description="Disordered" evidence="6">
    <location>
        <begin position="217"/>
        <end position="283"/>
    </location>
</feature>
<comment type="caution">
    <text evidence="5">Lacks conserved residue(s) required for the propagation of feature annotation.</text>
</comment>
<feature type="compositionally biased region" description="Basic residues" evidence="6">
    <location>
        <begin position="259"/>
        <end position="268"/>
    </location>
</feature>
<dbReference type="SUPFAM" id="SSF48431">
    <property type="entry name" value="Lipovitellin-phosvitin complex, superhelical domain"/>
    <property type="match status" value="1"/>
</dbReference>
<gene>
    <name evidence="9" type="ORF">KUTeg_016755</name>
</gene>
<evidence type="ECO:0000256" key="4">
    <source>
        <dbReference type="ARBA" id="ARBA00023180"/>
    </source>
</evidence>
<evidence type="ECO:0000256" key="3">
    <source>
        <dbReference type="ARBA" id="ARBA00023157"/>
    </source>
</evidence>
<dbReference type="Pfam" id="PF01347">
    <property type="entry name" value="Vitellogenin_N"/>
    <property type="match status" value="1"/>
</dbReference>
<dbReference type="InterPro" id="IPR001747">
    <property type="entry name" value="Vitellogenin_N"/>
</dbReference>
<dbReference type="InterPro" id="IPR050733">
    <property type="entry name" value="Vitellogenin/Apolipophorin"/>
</dbReference>
<dbReference type="PROSITE" id="PS51211">
    <property type="entry name" value="VITELLOGENIN"/>
    <property type="match status" value="1"/>
</dbReference>
<feature type="disulfide bond" evidence="5">
    <location>
        <begin position="131"/>
        <end position="134"/>
    </location>
</feature>
<dbReference type="Gene3D" id="1.25.10.20">
    <property type="entry name" value="Vitellinogen, superhelical"/>
    <property type="match status" value="1"/>
</dbReference>
<comment type="caution">
    <text evidence="9">The sequence shown here is derived from an EMBL/GenBank/DDBJ whole genome shotgun (WGS) entry which is preliminary data.</text>
</comment>
<evidence type="ECO:0000256" key="1">
    <source>
        <dbReference type="ARBA" id="ARBA00022729"/>
    </source>
</evidence>
<dbReference type="Proteomes" id="UP001217089">
    <property type="component" value="Unassembled WGS sequence"/>
</dbReference>
<dbReference type="InterPro" id="IPR015819">
    <property type="entry name" value="Lipid_transp_b-sht_shell"/>
</dbReference>
<dbReference type="SUPFAM" id="SSF56968">
    <property type="entry name" value="Lipovitellin-phosvitin complex, beta-sheet shell regions"/>
    <property type="match status" value="1"/>
</dbReference>
<feature type="signal peptide" evidence="7">
    <location>
        <begin position="1"/>
        <end position="18"/>
    </location>
</feature>
<name>A0ABQ9ES49_TEGGR</name>
<sequence>MLTATLLKILLKLKYIRGSFSNVQTESDDPEWSVNIKRGLLSLGVINFEERRSLDPVSRMLNTGRLPQDQTEIYSVMEPSIGGECETVYNVRPLLDSSSGEPRMFVTKTRNYMKCLNRASFTNNIYHGHTCAECEKDRTEPVKSGSQIHYVILGNKREYLVESIIAESQHVFTPYSEKGGNVATYINQTLILTGVKEQQERVSLRSPKRQPSDLLAQLPGQRKQQQQQESSQEQESSSQEQPERRRQLVSRDQQQSSQQRRRQQRRRQRQEQQEQQQSQEEQQRSLQKIDKLLHTLSTFTDVTIQEEAGPFVLTLLEEYQKADDIVLRQLFQKYCSERNPSNPQIRRIRKIFLDMLPFIGTFVSGDILSEAISNNKITPEEAMSYFSILTFASKPDIRLAQKLLIF</sequence>
<feature type="chain" id="PRO_5046851892" description="Vitellogenin domain-containing protein" evidence="7">
    <location>
        <begin position="19"/>
        <end position="406"/>
    </location>
</feature>
<proteinExistence type="predicted"/>
<evidence type="ECO:0000256" key="7">
    <source>
        <dbReference type="SAM" id="SignalP"/>
    </source>
</evidence>
<keyword evidence="10" id="KW-1185">Reference proteome</keyword>
<keyword evidence="2" id="KW-0758">Storage protein</keyword>
<evidence type="ECO:0000259" key="8">
    <source>
        <dbReference type="PROSITE" id="PS51211"/>
    </source>
</evidence>
<evidence type="ECO:0000313" key="10">
    <source>
        <dbReference type="Proteomes" id="UP001217089"/>
    </source>
</evidence>
<dbReference type="EMBL" id="JARBDR010000813">
    <property type="protein sequence ID" value="KAJ8306210.1"/>
    <property type="molecule type" value="Genomic_DNA"/>
</dbReference>
<accession>A0ABQ9ES49</accession>
<evidence type="ECO:0000256" key="6">
    <source>
        <dbReference type="SAM" id="MobiDB-lite"/>
    </source>
</evidence>
<feature type="domain" description="Vitellogenin" evidence="8">
    <location>
        <begin position="1"/>
        <end position="406"/>
    </location>
</feature>
<organism evidence="9 10">
    <name type="scientific">Tegillarca granosa</name>
    <name type="common">Malaysian cockle</name>
    <name type="synonym">Anadara granosa</name>
    <dbReference type="NCBI Taxonomy" id="220873"/>
    <lineage>
        <taxon>Eukaryota</taxon>
        <taxon>Metazoa</taxon>
        <taxon>Spiralia</taxon>
        <taxon>Lophotrochozoa</taxon>
        <taxon>Mollusca</taxon>
        <taxon>Bivalvia</taxon>
        <taxon>Autobranchia</taxon>
        <taxon>Pteriomorphia</taxon>
        <taxon>Arcoida</taxon>
        <taxon>Arcoidea</taxon>
        <taxon>Arcidae</taxon>
        <taxon>Tegillarca</taxon>
    </lineage>
</organism>
<protein>
    <recommendedName>
        <fullName evidence="8">Vitellogenin domain-containing protein</fullName>
    </recommendedName>
</protein>
<keyword evidence="4" id="KW-0325">Glycoprotein</keyword>
<keyword evidence="1 7" id="KW-0732">Signal</keyword>
<feature type="compositionally biased region" description="Low complexity" evidence="6">
    <location>
        <begin position="221"/>
        <end position="240"/>
    </location>
</feature>
<dbReference type="Gene3D" id="2.30.230.10">
    <property type="entry name" value="Lipovitellin, beta-sheet shell regions, chain A"/>
    <property type="match status" value="1"/>
</dbReference>
<dbReference type="InterPro" id="IPR011030">
    <property type="entry name" value="Lipovitellin_superhlx_dom"/>
</dbReference>
<reference evidence="9 10" key="1">
    <citation type="submission" date="2022-12" db="EMBL/GenBank/DDBJ databases">
        <title>Chromosome-level genome of Tegillarca granosa.</title>
        <authorList>
            <person name="Kim J."/>
        </authorList>
    </citation>
    <scope>NUCLEOTIDE SEQUENCE [LARGE SCALE GENOMIC DNA]</scope>
    <source>
        <strain evidence="9">Teg-2019</strain>
        <tissue evidence="9">Adductor muscle</tissue>
    </source>
</reference>
<evidence type="ECO:0000256" key="5">
    <source>
        <dbReference type="PROSITE-ProRule" id="PRU00557"/>
    </source>
</evidence>
<keyword evidence="3 5" id="KW-1015">Disulfide bond</keyword>
<evidence type="ECO:0000256" key="2">
    <source>
        <dbReference type="ARBA" id="ARBA00022761"/>
    </source>
</evidence>